<dbReference type="EMBL" id="JBHTKH010000007">
    <property type="protein sequence ID" value="MFD1055003.1"/>
    <property type="molecule type" value="Genomic_DNA"/>
</dbReference>
<comment type="caution">
    <text evidence="1">The sequence shown here is derived from an EMBL/GenBank/DDBJ whole genome shotgun (WGS) entry which is preliminary data.</text>
</comment>
<dbReference type="RefSeq" id="WP_386052907.1">
    <property type="nucleotide sequence ID" value="NZ_JBHTKH010000007.1"/>
</dbReference>
<sequence>MVRFWRWLRYQWVRSTLWCEICGEPAMPDMRNCCSEEHAAQAQALSF</sequence>
<evidence type="ECO:0000313" key="1">
    <source>
        <dbReference type="EMBL" id="MFD1055003.1"/>
    </source>
</evidence>
<dbReference type="Proteomes" id="UP001597046">
    <property type="component" value="Unassembled WGS sequence"/>
</dbReference>
<gene>
    <name evidence="1" type="ORF">ACFQ2V_11860</name>
</gene>
<name>A0ABW3MY77_9MICO</name>
<protein>
    <submittedName>
        <fullName evidence="1">Uncharacterized protein</fullName>
    </submittedName>
</protein>
<keyword evidence="2" id="KW-1185">Reference proteome</keyword>
<organism evidence="1 2">
    <name type="scientific">Terrabacter terrigena</name>
    <dbReference type="NCBI Taxonomy" id="574718"/>
    <lineage>
        <taxon>Bacteria</taxon>
        <taxon>Bacillati</taxon>
        <taxon>Actinomycetota</taxon>
        <taxon>Actinomycetes</taxon>
        <taxon>Micrococcales</taxon>
        <taxon>Intrasporangiaceae</taxon>
        <taxon>Terrabacter</taxon>
    </lineage>
</organism>
<reference evidence="2" key="1">
    <citation type="journal article" date="2019" name="Int. J. Syst. Evol. Microbiol.">
        <title>The Global Catalogue of Microorganisms (GCM) 10K type strain sequencing project: providing services to taxonomists for standard genome sequencing and annotation.</title>
        <authorList>
            <consortium name="The Broad Institute Genomics Platform"/>
            <consortium name="The Broad Institute Genome Sequencing Center for Infectious Disease"/>
            <person name="Wu L."/>
            <person name="Ma J."/>
        </authorList>
    </citation>
    <scope>NUCLEOTIDE SEQUENCE [LARGE SCALE GENOMIC DNA]</scope>
    <source>
        <strain evidence="2">CCUG 57508</strain>
    </source>
</reference>
<proteinExistence type="predicted"/>
<evidence type="ECO:0000313" key="2">
    <source>
        <dbReference type="Proteomes" id="UP001597046"/>
    </source>
</evidence>
<accession>A0ABW3MY77</accession>